<gene>
    <name evidence="1" type="ORF">AMORRO_LOCUS15259</name>
</gene>
<dbReference type="AlphaFoldDB" id="A0A9N9ISK3"/>
<evidence type="ECO:0000313" key="1">
    <source>
        <dbReference type="EMBL" id="CAG8749624.1"/>
    </source>
</evidence>
<dbReference type="EMBL" id="CAJVPV010034811">
    <property type="protein sequence ID" value="CAG8749624.1"/>
    <property type="molecule type" value="Genomic_DNA"/>
</dbReference>
<evidence type="ECO:0000313" key="2">
    <source>
        <dbReference type="Proteomes" id="UP000789342"/>
    </source>
</evidence>
<keyword evidence="2" id="KW-1185">Reference proteome</keyword>
<name>A0A9N9ISK3_9GLOM</name>
<feature type="non-terminal residue" evidence="1">
    <location>
        <position position="40"/>
    </location>
</feature>
<dbReference type="Proteomes" id="UP000789342">
    <property type="component" value="Unassembled WGS sequence"/>
</dbReference>
<organism evidence="1 2">
    <name type="scientific">Acaulospora morrowiae</name>
    <dbReference type="NCBI Taxonomy" id="94023"/>
    <lineage>
        <taxon>Eukaryota</taxon>
        <taxon>Fungi</taxon>
        <taxon>Fungi incertae sedis</taxon>
        <taxon>Mucoromycota</taxon>
        <taxon>Glomeromycotina</taxon>
        <taxon>Glomeromycetes</taxon>
        <taxon>Diversisporales</taxon>
        <taxon>Acaulosporaceae</taxon>
        <taxon>Acaulospora</taxon>
    </lineage>
</organism>
<reference evidence="1" key="1">
    <citation type="submission" date="2021-06" db="EMBL/GenBank/DDBJ databases">
        <authorList>
            <person name="Kallberg Y."/>
            <person name="Tangrot J."/>
            <person name="Rosling A."/>
        </authorList>
    </citation>
    <scope>NUCLEOTIDE SEQUENCE</scope>
    <source>
        <strain evidence="1">CL551</strain>
    </source>
</reference>
<proteinExistence type="predicted"/>
<protein>
    <submittedName>
        <fullName evidence="1">4728_t:CDS:1</fullName>
    </submittedName>
</protein>
<sequence length="40" mass="4390">LDLIGAEPNVTGMRNGNELCDLMNHDSPYSSLTDEYEFGA</sequence>
<comment type="caution">
    <text evidence="1">The sequence shown here is derived from an EMBL/GenBank/DDBJ whole genome shotgun (WGS) entry which is preliminary data.</text>
</comment>
<accession>A0A9N9ISK3</accession>
<feature type="non-terminal residue" evidence="1">
    <location>
        <position position="1"/>
    </location>
</feature>